<comment type="caution">
    <text evidence="1">The sequence shown here is derived from an EMBL/GenBank/DDBJ whole genome shotgun (WGS) entry which is preliminary data.</text>
</comment>
<dbReference type="CDD" id="cd21809">
    <property type="entry name" value="ABC-2_lan_permease-like"/>
    <property type="match status" value="1"/>
</dbReference>
<name>A0A2C4E9P5_9BACI</name>
<gene>
    <name evidence="1" type="ORF">COL66_22245</name>
</gene>
<dbReference type="Proteomes" id="UP000223311">
    <property type="component" value="Unassembled WGS sequence"/>
</dbReference>
<protein>
    <submittedName>
        <fullName evidence="1">Multidrug ABC transporter permease</fullName>
    </submittedName>
</protein>
<proteinExistence type="predicted"/>
<evidence type="ECO:0000313" key="1">
    <source>
        <dbReference type="EMBL" id="PFZ26081.1"/>
    </source>
</evidence>
<sequence length="243" mass="27369">MKRSISAEWLKLRHSRIGLVIAVLPIISILIGSANYYLNQGALQNGWYSLWTQVSLFYGVFFLPILIAICCSYICRLEHLNRNWNMIMTSPMSVSNIFLAKLIIVSILILFAQGLFMGFYWLIGTLFSLPGSFPLATIEWTLRGWYASISISSLQLGLSLRIHSFATPIGISLCGVFIGLGMYIGKLGMLSPFSLLNIGMSVMNQDKLTNMQSFLFWVINMAFIIIFALTSIRRLKNRDIVSS</sequence>
<dbReference type="Pfam" id="PF12730">
    <property type="entry name" value="ABC2_membrane_4"/>
    <property type="match status" value="1"/>
</dbReference>
<organism evidence="1 2">
    <name type="scientific">Bacillus wiedmannii</name>
    <dbReference type="NCBI Taxonomy" id="1890302"/>
    <lineage>
        <taxon>Bacteria</taxon>
        <taxon>Bacillati</taxon>
        <taxon>Bacillota</taxon>
        <taxon>Bacilli</taxon>
        <taxon>Bacillales</taxon>
        <taxon>Bacillaceae</taxon>
        <taxon>Bacillus</taxon>
        <taxon>Bacillus cereus group</taxon>
    </lineage>
</organism>
<dbReference type="EMBL" id="NVGE01000039">
    <property type="protein sequence ID" value="PFZ26081.1"/>
    <property type="molecule type" value="Genomic_DNA"/>
</dbReference>
<evidence type="ECO:0000313" key="2">
    <source>
        <dbReference type="Proteomes" id="UP000223311"/>
    </source>
</evidence>
<dbReference type="AlphaFoldDB" id="A0A2C4E9P5"/>
<accession>A0A2C4E9P5</accession>
<dbReference type="RefSeq" id="WP_098122196.1">
    <property type="nucleotide sequence ID" value="NZ_NUAC01000035.1"/>
</dbReference>
<reference evidence="1 2" key="1">
    <citation type="submission" date="2017-09" db="EMBL/GenBank/DDBJ databases">
        <title>Large-scale bioinformatics analysis of Bacillus genomes uncovers conserved roles of natural products in bacterial physiology.</title>
        <authorList>
            <consortium name="Agbiome Team Llc"/>
            <person name="Bleich R.M."/>
            <person name="Grubbs K.J."/>
            <person name="Santa Maria K.C."/>
            <person name="Allen S.E."/>
            <person name="Farag S."/>
            <person name="Shank E.A."/>
            <person name="Bowers A."/>
        </authorList>
    </citation>
    <scope>NUCLEOTIDE SEQUENCE [LARGE SCALE GENOMIC DNA]</scope>
    <source>
        <strain evidence="1 2">AFS080080</strain>
    </source>
</reference>